<evidence type="ECO:0000313" key="15">
    <source>
        <dbReference type="Proteomes" id="UP000615796"/>
    </source>
</evidence>
<dbReference type="CDD" id="cd12913">
    <property type="entry name" value="PDC1_MCP_like"/>
    <property type="match status" value="1"/>
</dbReference>
<dbReference type="SMART" id="SM00283">
    <property type="entry name" value="MA"/>
    <property type="match status" value="1"/>
</dbReference>
<protein>
    <submittedName>
        <fullName evidence="14">Methyl-accepting chemotaxis protein</fullName>
    </submittedName>
</protein>
<dbReference type="PROSITE" id="PS50111">
    <property type="entry name" value="CHEMOTAXIS_TRANSDUC_2"/>
    <property type="match status" value="1"/>
</dbReference>
<dbReference type="GO" id="GO:0004888">
    <property type="term" value="F:transmembrane signaling receptor activity"/>
    <property type="evidence" value="ECO:0007669"/>
    <property type="project" value="InterPro"/>
</dbReference>
<evidence type="ECO:0000256" key="6">
    <source>
        <dbReference type="ARBA" id="ARBA00022989"/>
    </source>
</evidence>
<accession>A0A9X0UIK4</accession>
<name>A0A9X0UIK4_VIBME</name>
<dbReference type="Pfam" id="PF00015">
    <property type="entry name" value="MCPsignal"/>
    <property type="match status" value="1"/>
</dbReference>
<dbReference type="GO" id="GO:0006935">
    <property type="term" value="P:chemotaxis"/>
    <property type="evidence" value="ECO:0007669"/>
    <property type="project" value="UniProtKB-KW"/>
</dbReference>
<dbReference type="GO" id="GO:0005886">
    <property type="term" value="C:plasma membrane"/>
    <property type="evidence" value="ECO:0007669"/>
    <property type="project" value="UniProtKB-SubCell"/>
</dbReference>
<dbReference type="InterPro" id="IPR033479">
    <property type="entry name" value="dCache_1"/>
</dbReference>
<keyword evidence="4" id="KW-0145">Chemotaxis</keyword>
<dbReference type="SMART" id="SM00304">
    <property type="entry name" value="HAMP"/>
    <property type="match status" value="2"/>
</dbReference>
<feature type="transmembrane region" description="Helical" evidence="11">
    <location>
        <begin position="278"/>
        <end position="301"/>
    </location>
</feature>
<keyword evidence="6 11" id="KW-1133">Transmembrane helix</keyword>
<dbReference type="CDD" id="cd12912">
    <property type="entry name" value="PDC2_MCP_like"/>
    <property type="match status" value="1"/>
</dbReference>
<keyword evidence="15" id="KW-1185">Reference proteome</keyword>
<evidence type="ECO:0000313" key="14">
    <source>
        <dbReference type="EMBL" id="MBC5851960.1"/>
    </source>
</evidence>
<evidence type="ECO:0000256" key="7">
    <source>
        <dbReference type="ARBA" id="ARBA00023136"/>
    </source>
</evidence>
<evidence type="ECO:0000256" key="10">
    <source>
        <dbReference type="PROSITE-ProRule" id="PRU00284"/>
    </source>
</evidence>
<dbReference type="AlphaFoldDB" id="A0A9X0UIK4"/>
<dbReference type="Pfam" id="PF02743">
    <property type="entry name" value="dCache_1"/>
    <property type="match status" value="1"/>
</dbReference>
<feature type="transmembrane region" description="Helical" evidence="11">
    <location>
        <begin position="12"/>
        <end position="29"/>
    </location>
</feature>
<dbReference type="PROSITE" id="PS50885">
    <property type="entry name" value="HAMP"/>
    <property type="match status" value="1"/>
</dbReference>
<dbReference type="CDD" id="cd06225">
    <property type="entry name" value="HAMP"/>
    <property type="match status" value="1"/>
</dbReference>
<evidence type="ECO:0000256" key="3">
    <source>
        <dbReference type="ARBA" id="ARBA00022475"/>
    </source>
</evidence>
<evidence type="ECO:0000256" key="8">
    <source>
        <dbReference type="ARBA" id="ARBA00023224"/>
    </source>
</evidence>
<dbReference type="InterPro" id="IPR004090">
    <property type="entry name" value="Chemotax_Me-accpt_rcpt"/>
</dbReference>
<evidence type="ECO:0000256" key="11">
    <source>
        <dbReference type="SAM" id="Phobius"/>
    </source>
</evidence>
<reference evidence="14" key="1">
    <citation type="submission" date="2020-08" db="EMBL/GenBank/DDBJ databases">
        <title>Genome Sequencing and Pan-Genome Analysis of Migratory bird Vibrio Strains, Inner Mongolia.</title>
        <authorList>
            <person name="Zheng L."/>
        </authorList>
    </citation>
    <scope>NUCLEOTIDE SEQUENCE</scope>
    <source>
        <strain evidence="14">M13F</strain>
    </source>
</reference>
<comment type="similarity">
    <text evidence="9">Belongs to the methyl-accepting chemotaxis (MCP) protein family.</text>
</comment>
<dbReference type="PRINTS" id="PR00260">
    <property type="entry name" value="CHEMTRNSDUCR"/>
</dbReference>
<comment type="subcellular location">
    <subcellularLocation>
        <location evidence="1">Cell inner membrane</location>
    </subcellularLocation>
    <subcellularLocation>
        <location evidence="2">Cell membrane</location>
        <topology evidence="2">Multi-pass membrane protein</topology>
    </subcellularLocation>
</comment>
<feature type="domain" description="HAMP" evidence="13">
    <location>
        <begin position="298"/>
        <end position="352"/>
    </location>
</feature>
<dbReference type="GO" id="GO:0007165">
    <property type="term" value="P:signal transduction"/>
    <property type="evidence" value="ECO:0007669"/>
    <property type="project" value="UniProtKB-KW"/>
</dbReference>
<dbReference type="Gene3D" id="1.10.287.950">
    <property type="entry name" value="Methyl-accepting chemotaxis protein"/>
    <property type="match status" value="1"/>
</dbReference>
<dbReference type="EMBL" id="JACRUP010000009">
    <property type="protein sequence ID" value="MBC5851960.1"/>
    <property type="molecule type" value="Genomic_DNA"/>
</dbReference>
<proteinExistence type="inferred from homology"/>
<dbReference type="InterPro" id="IPR003660">
    <property type="entry name" value="HAMP_dom"/>
</dbReference>
<dbReference type="RefSeq" id="WP_187026531.1">
    <property type="nucleotide sequence ID" value="NZ_JACRUP010000009.1"/>
</dbReference>
<feature type="domain" description="Methyl-accepting transducer" evidence="12">
    <location>
        <begin position="357"/>
        <end position="593"/>
    </location>
</feature>
<dbReference type="Proteomes" id="UP000615796">
    <property type="component" value="Unassembled WGS sequence"/>
</dbReference>
<dbReference type="Pfam" id="PF00672">
    <property type="entry name" value="HAMP"/>
    <property type="match status" value="1"/>
</dbReference>
<keyword evidence="3" id="KW-1003">Cell membrane</keyword>
<dbReference type="PANTHER" id="PTHR32089">
    <property type="entry name" value="METHYL-ACCEPTING CHEMOTAXIS PROTEIN MCPB"/>
    <property type="match status" value="1"/>
</dbReference>
<organism evidence="14 15">
    <name type="scientific">Vibrio metschnikovii</name>
    <dbReference type="NCBI Taxonomy" id="28172"/>
    <lineage>
        <taxon>Bacteria</taxon>
        <taxon>Pseudomonadati</taxon>
        <taxon>Pseudomonadota</taxon>
        <taxon>Gammaproteobacteria</taxon>
        <taxon>Vibrionales</taxon>
        <taxon>Vibrionaceae</taxon>
        <taxon>Vibrio</taxon>
    </lineage>
</organism>
<evidence type="ECO:0000256" key="4">
    <source>
        <dbReference type="ARBA" id="ARBA00022500"/>
    </source>
</evidence>
<keyword evidence="7 11" id="KW-0472">Membrane</keyword>
<dbReference type="Gene3D" id="3.30.450.20">
    <property type="entry name" value="PAS domain"/>
    <property type="match status" value="2"/>
</dbReference>
<evidence type="ECO:0000259" key="13">
    <source>
        <dbReference type="PROSITE" id="PS50885"/>
    </source>
</evidence>
<dbReference type="PANTHER" id="PTHR32089:SF117">
    <property type="entry name" value="METHYL ACCEPTING SENSORY TRANSDUCER WITH CACHE_1 SMALL MOLECULE BINDING DOMAIN"/>
    <property type="match status" value="1"/>
</dbReference>
<keyword evidence="8 10" id="KW-0807">Transducer</keyword>
<dbReference type="CDD" id="cd11386">
    <property type="entry name" value="MCP_signal"/>
    <property type="match status" value="1"/>
</dbReference>
<evidence type="ECO:0000259" key="12">
    <source>
        <dbReference type="PROSITE" id="PS50111"/>
    </source>
</evidence>
<sequence length="629" mass="67924">MSLSLKSKLIGTSVFAVAFMALVLTMLAVNQLKHETAVSLQARVNGITKSATSAINQWLSIRGSIVTSVIPHTGQENFLPFLQQGQQAGGFDLLYFGTEQGSMHRSIPERGASDTSYDPRTRGWYRDAKAQNRQILTNVYADAITRQLMVTIAEPISRHGRLFGVIGADVLIDQLVKDVIAIDAGEKSSALLVNGNTGNIIAHRNADLILKPLNTYSSNLTMAVINQSIKDNQVQEVKVGGVDKFFFFSKVPGTEWLLGIELDKSVELATMSSLMRQLIITAVIITGLVAVLVAWLVGFLFRDLNRVSSALAEIAEGDADLTQRIEPRYQDEVGALANNFNKFVNNMHSMITRLQEVSRGLNLQAESTAEQAHERSLRITVQQDEINMVATAINEMAAATQEIASNADNTAATALDTVKISQHGAEQVEHTQASIGNLSKEVLVAKGVIENLNQHAQNINAILSAIQGIAEQTNLLALNAAIEAARAGEQGRGFAVVADEVRVLSQRTHDSTQEIQKTIETLQKTTAQAVGIMNDSSKLSESSVEDANVAAQSLAQISASVGTISDMATQIATAAEEQASVTEEITRNTQAIRDVSDGLANEAKEASHQASLLSKLSKELQSEINRFKL</sequence>
<evidence type="ECO:0000256" key="1">
    <source>
        <dbReference type="ARBA" id="ARBA00004533"/>
    </source>
</evidence>
<dbReference type="SUPFAM" id="SSF58104">
    <property type="entry name" value="Methyl-accepting chemotaxis protein (MCP) signaling domain"/>
    <property type="match status" value="1"/>
</dbReference>
<evidence type="ECO:0000256" key="5">
    <source>
        <dbReference type="ARBA" id="ARBA00022692"/>
    </source>
</evidence>
<evidence type="ECO:0000256" key="9">
    <source>
        <dbReference type="ARBA" id="ARBA00029447"/>
    </source>
</evidence>
<dbReference type="SUPFAM" id="SSF103190">
    <property type="entry name" value="Sensory domain-like"/>
    <property type="match status" value="1"/>
</dbReference>
<evidence type="ECO:0000256" key="2">
    <source>
        <dbReference type="ARBA" id="ARBA00004651"/>
    </source>
</evidence>
<dbReference type="InterPro" id="IPR029151">
    <property type="entry name" value="Sensor-like_sf"/>
</dbReference>
<comment type="caution">
    <text evidence="14">The sequence shown here is derived from an EMBL/GenBank/DDBJ whole genome shotgun (WGS) entry which is preliminary data.</text>
</comment>
<dbReference type="InterPro" id="IPR004089">
    <property type="entry name" value="MCPsignal_dom"/>
</dbReference>
<dbReference type="FunFam" id="1.10.287.950:FF:000001">
    <property type="entry name" value="Methyl-accepting chemotaxis sensory transducer"/>
    <property type="match status" value="1"/>
</dbReference>
<gene>
    <name evidence="14" type="ORF">H8Q88_13720</name>
</gene>
<keyword evidence="5 11" id="KW-0812">Transmembrane</keyword>